<dbReference type="Gene3D" id="3.30.450.90">
    <property type="match status" value="1"/>
</dbReference>
<organism evidence="3 4">
    <name type="scientific">Phragmitibacter flavus</name>
    <dbReference type="NCBI Taxonomy" id="2576071"/>
    <lineage>
        <taxon>Bacteria</taxon>
        <taxon>Pseudomonadati</taxon>
        <taxon>Verrucomicrobiota</taxon>
        <taxon>Verrucomicrobiia</taxon>
        <taxon>Verrucomicrobiales</taxon>
        <taxon>Verrucomicrobiaceae</taxon>
        <taxon>Phragmitibacter</taxon>
    </lineage>
</organism>
<reference evidence="3 4" key="1">
    <citation type="submission" date="2019-05" db="EMBL/GenBank/DDBJ databases">
        <title>Verrucobacter flavum gen. nov., sp. nov. a new member of the family Verrucomicrobiaceae.</title>
        <authorList>
            <person name="Szuroczki S."/>
            <person name="Abbaszade G."/>
            <person name="Szabo A."/>
            <person name="Felfoldi T."/>
            <person name="Schumann P."/>
            <person name="Boka K."/>
            <person name="Keki Z."/>
            <person name="Toumi M."/>
            <person name="Toth E."/>
        </authorList>
    </citation>
    <scope>NUCLEOTIDE SEQUENCE [LARGE SCALE GENOMIC DNA]</scope>
    <source>
        <strain evidence="3 4">MG-N-17</strain>
    </source>
</reference>
<comment type="caution">
    <text evidence="3">The sequence shown here is derived from an EMBL/GenBank/DDBJ whole genome shotgun (WGS) entry which is preliminary data.</text>
</comment>
<feature type="domain" description="Bacterial type II secretion system protein E" evidence="2">
    <location>
        <begin position="113"/>
        <end position="271"/>
    </location>
</feature>
<proteinExistence type="inferred from homology"/>
<dbReference type="AlphaFoldDB" id="A0A5R8KB62"/>
<comment type="similarity">
    <text evidence="1">Belongs to the GSP E family.</text>
</comment>
<dbReference type="OrthoDB" id="9805147at2"/>
<dbReference type="EMBL" id="VAUV01000012">
    <property type="protein sequence ID" value="TLD69553.1"/>
    <property type="molecule type" value="Genomic_DNA"/>
</dbReference>
<dbReference type="RefSeq" id="WP_138087381.1">
    <property type="nucleotide sequence ID" value="NZ_VAUV01000012.1"/>
</dbReference>
<sequence>MDLVDYLTLARERGASDLHITPNAPPTARIFGALQPLSDKPLSALETREIVYGVLKENQRARLEHDWELDFAIQIEGLGRFRANASFALGNVEANFRFIAGKIPSLSELGHSPTVQEWCQAKSGLILVTGTSGSGKSTTLASITQTIARCRLANIVLVEDPIEFVFEQGHSLVHQREIGSDTQSFAQALRSGLRQDADVIIVGEMRDEETIHTALTAADTGHLIIGTLHTTDAASAVSRILDAYPENRHRFVGAQLAASLRGVVCQYLLPRHDQPGLVLATELMAVNTAIGACIRERRLSQLQGLMQIGSADGMHTIDDSLMELLLDNRISLSDALAHCSEPNYFKEQFQNARQKNRKGWFSRVLGS</sequence>
<keyword evidence="4" id="KW-1185">Reference proteome</keyword>
<dbReference type="Proteomes" id="UP000306196">
    <property type="component" value="Unassembled WGS sequence"/>
</dbReference>
<dbReference type="PANTHER" id="PTHR30486">
    <property type="entry name" value="TWITCHING MOTILITY PROTEIN PILT"/>
    <property type="match status" value="1"/>
</dbReference>
<dbReference type="InterPro" id="IPR027417">
    <property type="entry name" value="P-loop_NTPase"/>
</dbReference>
<dbReference type="Pfam" id="PF00437">
    <property type="entry name" value="T2SSE"/>
    <property type="match status" value="1"/>
</dbReference>
<accession>A0A5R8KB62</accession>
<dbReference type="GO" id="GO:0005524">
    <property type="term" value="F:ATP binding"/>
    <property type="evidence" value="ECO:0007669"/>
    <property type="project" value="InterPro"/>
</dbReference>
<dbReference type="InterPro" id="IPR050921">
    <property type="entry name" value="T4SS_GSP_E_ATPase"/>
</dbReference>
<evidence type="ECO:0000256" key="1">
    <source>
        <dbReference type="ARBA" id="ARBA00006611"/>
    </source>
</evidence>
<evidence type="ECO:0000313" key="4">
    <source>
        <dbReference type="Proteomes" id="UP000306196"/>
    </source>
</evidence>
<dbReference type="InterPro" id="IPR006321">
    <property type="entry name" value="PilT/PilU"/>
</dbReference>
<dbReference type="SUPFAM" id="SSF52540">
    <property type="entry name" value="P-loop containing nucleoside triphosphate hydrolases"/>
    <property type="match status" value="1"/>
</dbReference>
<dbReference type="Gene3D" id="3.40.50.300">
    <property type="entry name" value="P-loop containing nucleotide triphosphate hydrolases"/>
    <property type="match status" value="1"/>
</dbReference>
<protein>
    <submittedName>
        <fullName evidence="3">PilT/PilU family type 4a pilus ATPase</fullName>
    </submittedName>
</protein>
<name>A0A5R8KB62_9BACT</name>
<dbReference type="GO" id="GO:0016887">
    <property type="term" value="F:ATP hydrolysis activity"/>
    <property type="evidence" value="ECO:0007669"/>
    <property type="project" value="InterPro"/>
</dbReference>
<dbReference type="InterPro" id="IPR001482">
    <property type="entry name" value="T2SS/T4SS_dom"/>
</dbReference>
<dbReference type="CDD" id="cd01131">
    <property type="entry name" value="PilT"/>
    <property type="match status" value="1"/>
</dbReference>
<dbReference type="NCBIfam" id="TIGR01420">
    <property type="entry name" value="pilT_fam"/>
    <property type="match status" value="1"/>
</dbReference>
<evidence type="ECO:0000259" key="2">
    <source>
        <dbReference type="Pfam" id="PF00437"/>
    </source>
</evidence>
<evidence type="ECO:0000313" key="3">
    <source>
        <dbReference type="EMBL" id="TLD69553.1"/>
    </source>
</evidence>
<gene>
    <name evidence="3" type="ORF">FEM03_16475</name>
</gene>